<evidence type="ECO:0000313" key="6">
    <source>
        <dbReference type="Proteomes" id="UP000319837"/>
    </source>
</evidence>
<dbReference type="PROSITE" id="PS00893">
    <property type="entry name" value="NUDIX_BOX"/>
    <property type="match status" value="1"/>
</dbReference>
<dbReference type="Proteomes" id="UP000319837">
    <property type="component" value="Unassembled WGS sequence"/>
</dbReference>
<dbReference type="InterPro" id="IPR015797">
    <property type="entry name" value="NUDIX_hydrolase-like_dom_sf"/>
</dbReference>
<evidence type="ECO:0000256" key="3">
    <source>
        <dbReference type="RuleBase" id="RU003476"/>
    </source>
</evidence>
<dbReference type="EMBL" id="RIBP01000004">
    <property type="protein sequence ID" value="TRZ36743.1"/>
    <property type="molecule type" value="Genomic_DNA"/>
</dbReference>
<keyword evidence="2 3" id="KW-0378">Hydrolase</keyword>
<dbReference type="RefSeq" id="WP_185765146.1">
    <property type="nucleotide sequence ID" value="NZ_RIBP01000004.1"/>
</dbReference>
<dbReference type="AlphaFoldDB" id="A0A553SID0"/>
<dbReference type="GO" id="GO:0016787">
    <property type="term" value="F:hydrolase activity"/>
    <property type="evidence" value="ECO:0007669"/>
    <property type="project" value="UniProtKB-KW"/>
</dbReference>
<dbReference type="CDD" id="cd02883">
    <property type="entry name" value="NUDIX_Hydrolase"/>
    <property type="match status" value="1"/>
</dbReference>
<evidence type="ECO:0000256" key="1">
    <source>
        <dbReference type="ARBA" id="ARBA00005582"/>
    </source>
</evidence>
<dbReference type="PROSITE" id="PS51462">
    <property type="entry name" value="NUDIX"/>
    <property type="match status" value="1"/>
</dbReference>
<proteinExistence type="inferred from homology"/>
<name>A0A553SID0_NIACI</name>
<organism evidence="5 6">
    <name type="scientific">Niallia circulans</name>
    <name type="common">Bacillus circulans</name>
    <dbReference type="NCBI Taxonomy" id="1397"/>
    <lineage>
        <taxon>Bacteria</taxon>
        <taxon>Bacillati</taxon>
        <taxon>Bacillota</taxon>
        <taxon>Bacilli</taxon>
        <taxon>Bacillales</taxon>
        <taxon>Bacillaceae</taxon>
        <taxon>Niallia</taxon>
    </lineage>
</organism>
<dbReference type="Gene3D" id="3.90.79.10">
    <property type="entry name" value="Nucleoside Triphosphate Pyrophosphohydrolase"/>
    <property type="match status" value="1"/>
</dbReference>
<evidence type="ECO:0000256" key="2">
    <source>
        <dbReference type="ARBA" id="ARBA00022801"/>
    </source>
</evidence>
<dbReference type="Pfam" id="PF00293">
    <property type="entry name" value="NUDIX"/>
    <property type="match status" value="1"/>
</dbReference>
<dbReference type="InterPro" id="IPR020476">
    <property type="entry name" value="Nudix_hydrolase"/>
</dbReference>
<accession>A0A553SID0</accession>
<dbReference type="PANTHER" id="PTHR43736">
    <property type="entry name" value="ADP-RIBOSE PYROPHOSPHATASE"/>
    <property type="match status" value="1"/>
</dbReference>
<sequence length="141" mass="15876">MKRVDVVYVQLFDEEKKRIVMVRNIGSNGSYWTLPGGAVEQGETLAAAAIREVKEETGLEIETCGITTITEKFFPDRGHHTVFFTFNGNIIGGKMEIQQPDEIDAITWMDVQAAEQYLFMTAEQRGALPVQHSVPYILSQH</sequence>
<comment type="similarity">
    <text evidence="1 3">Belongs to the Nudix hydrolase family.</text>
</comment>
<evidence type="ECO:0000259" key="4">
    <source>
        <dbReference type="PROSITE" id="PS51462"/>
    </source>
</evidence>
<dbReference type="InterPro" id="IPR000086">
    <property type="entry name" value="NUDIX_hydrolase_dom"/>
</dbReference>
<dbReference type="InterPro" id="IPR020084">
    <property type="entry name" value="NUDIX_hydrolase_CS"/>
</dbReference>
<comment type="caution">
    <text evidence="5">The sequence shown here is derived from an EMBL/GenBank/DDBJ whole genome shotgun (WGS) entry which is preliminary data.</text>
</comment>
<feature type="domain" description="Nudix hydrolase" evidence="4">
    <location>
        <begin position="2"/>
        <end position="132"/>
    </location>
</feature>
<gene>
    <name evidence="5" type="ORF">CEQ21_14605</name>
</gene>
<dbReference type="PRINTS" id="PR00502">
    <property type="entry name" value="NUDIXFAMILY"/>
</dbReference>
<protein>
    <submittedName>
        <fullName evidence="5">NUDIX hydrolase</fullName>
    </submittedName>
</protein>
<dbReference type="SUPFAM" id="SSF55811">
    <property type="entry name" value="Nudix"/>
    <property type="match status" value="1"/>
</dbReference>
<dbReference type="PANTHER" id="PTHR43736:SF1">
    <property type="entry name" value="DIHYDRONEOPTERIN TRIPHOSPHATE DIPHOSPHATASE"/>
    <property type="match status" value="1"/>
</dbReference>
<evidence type="ECO:0000313" key="5">
    <source>
        <dbReference type="EMBL" id="TRZ36743.1"/>
    </source>
</evidence>
<reference evidence="6" key="1">
    <citation type="submission" date="2018-10" db="EMBL/GenBank/DDBJ databases">
        <title>FDA dAtabase for Regulatory Grade micrObial Sequences (FDA-ARGOS): Supporting development and validation of Infectious Disease Dx tests.</title>
        <authorList>
            <person name="Minogue T."/>
            <person name="Wolcott M."/>
            <person name="Wasieloski L."/>
            <person name="Aguilar W."/>
            <person name="Moore D."/>
            <person name="Tallon L."/>
            <person name="Sadzewicz L."/>
            <person name="Sengamalay N."/>
            <person name="Ott S."/>
            <person name="Godinez A."/>
            <person name="Nagaraj S."/>
            <person name="Vavikolanu K."/>
            <person name="Vyas G."/>
            <person name="Nadendla S."/>
            <person name="George J."/>
            <person name="Sichtig H."/>
        </authorList>
    </citation>
    <scope>NUCLEOTIDE SEQUENCE [LARGE SCALE GENOMIC DNA]</scope>
    <source>
        <strain evidence="6">FDAARGOS_343</strain>
    </source>
</reference>